<accession>A0AA36UK35</accession>
<evidence type="ECO:0000313" key="1">
    <source>
        <dbReference type="EMBL" id="EGQ77418.1"/>
    </source>
</evidence>
<comment type="caution">
    <text evidence="1">The sequence shown here is derived from an EMBL/GenBank/DDBJ whole genome shotgun (WGS) entry which is preliminary data.</text>
</comment>
<organism evidence="1 2">
    <name type="scientific">Neisseria macacae ATCC 33926</name>
    <dbReference type="NCBI Taxonomy" id="997348"/>
    <lineage>
        <taxon>Bacteria</taxon>
        <taxon>Pseudomonadati</taxon>
        <taxon>Pseudomonadota</taxon>
        <taxon>Betaproteobacteria</taxon>
        <taxon>Neisseriales</taxon>
        <taxon>Neisseriaceae</taxon>
        <taxon>Neisseria</taxon>
    </lineage>
</organism>
<protein>
    <submittedName>
        <fullName evidence="1">Uncharacterized protein</fullName>
    </submittedName>
</protein>
<proteinExistence type="predicted"/>
<dbReference type="AlphaFoldDB" id="A0AA36UK35"/>
<gene>
    <name evidence="1" type="ORF">HMPREF9418_1035</name>
</gene>
<evidence type="ECO:0000313" key="2">
    <source>
        <dbReference type="Proteomes" id="UP000004982"/>
    </source>
</evidence>
<dbReference type="Proteomes" id="UP000004982">
    <property type="component" value="Unassembled WGS sequence"/>
</dbReference>
<dbReference type="EMBL" id="AFQE01000048">
    <property type="protein sequence ID" value="EGQ77418.1"/>
    <property type="molecule type" value="Genomic_DNA"/>
</dbReference>
<reference evidence="1 2" key="1">
    <citation type="submission" date="2011-05" db="EMBL/GenBank/DDBJ databases">
        <authorList>
            <person name="Muzny D."/>
            <person name="Qin X."/>
            <person name="Deng J."/>
            <person name="Jiang H."/>
            <person name="Liu Y."/>
            <person name="Qu J."/>
            <person name="Song X.-Z."/>
            <person name="Zhang L."/>
            <person name="Thornton R."/>
            <person name="Coyle M."/>
            <person name="Francisco L."/>
            <person name="Jackson L."/>
            <person name="Javaid M."/>
            <person name="Korchina V."/>
            <person name="Kovar C."/>
            <person name="Mata R."/>
            <person name="Mathew T."/>
            <person name="Ngo R."/>
            <person name="Nguyen L."/>
            <person name="Nguyen N."/>
            <person name="Okwuonu G."/>
            <person name="Ongeri F."/>
            <person name="Pham C."/>
            <person name="Simmons D."/>
            <person name="Wilczek-Boney K."/>
            <person name="Hale W."/>
            <person name="Jakkamsetti A."/>
            <person name="Pham P."/>
            <person name="Ruth R."/>
            <person name="San Lucas F."/>
            <person name="Warren J."/>
            <person name="Zhang J."/>
            <person name="Zhao Z."/>
            <person name="Zhou C."/>
            <person name="Zhu D."/>
            <person name="Lee S."/>
            <person name="Bess C."/>
            <person name="Blankenburg K."/>
            <person name="Forbes L."/>
            <person name="Fu Q."/>
            <person name="Gubbala S."/>
            <person name="Hirani K."/>
            <person name="Jayaseelan J.C."/>
            <person name="Lara F."/>
            <person name="Munidasa M."/>
            <person name="Palculict T."/>
            <person name="Patil S."/>
            <person name="Pu L.-L."/>
            <person name="Saada N."/>
            <person name="Tang L."/>
            <person name="Weissenberger G."/>
            <person name="Zhu Y."/>
            <person name="Hemphill L."/>
            <person name="Shang Y."/>
            <person name="Youmans B."/>
            <person name="Ayvaz T."/>
            <person name="Ross M."/>
            <person name="Santibanez J."/>
            <person name="Aqrawi P."/>
            <person name="Gross S."/>
            <person name="Joshi V."/>
            <person name="Fowler G."/>
            <person name="Nazareth L."/>
            <person name="Reid J."/>
            <person name="Worley K."/>
            <person name="Petrosino J."/>
            <person name="Highlander S."/>
            <person name="Gibbs R."/>
        </authorList>
    </citation>
    <scope>NUCLEOTIDE SEQUENCE [LARGE SCALE GENOMIC DNA]</scope>
    <source>
        <strain evidence="1 2">ATCC 33926</strain>
    </source>
</reference>
<name>A0AA36UK35_9NEIS</name>
<sequence>MFDCKCLCCGRAGTLISIGVEKGRLKMFGTIRHVCFQTTSLDFIFTTW</sequence>